<evidence type="ECO:0000259" key="3">
    <source>
        <dbReference type="PROSITE" id="PS50111"/>
    </source>
</evidence>
<keyword evidence="5" id="KW-1185">Reference proteome</keyword>
<protein>
    <submittedName>
        <fullName evidence="4">Methyl-accepting chemotaxis protein</fullName>
    </submittedName>
</protein>
<dbReference type="RefSeq" id="WP_204825946.1">
    <property type="nucleotide sequence ID" value="NZ_JBHUGF010000011.1"/>
</dbReference>
<sequence>MPVMKALLTSLPYIGKLLRERATICLYDHEKILYYEQFGGIDLGFVSDGPLAPGFENFAGITDKVNPSITPFPKEMFGVSLEGINVPIHENGQIVGVMTISYDQRTQEDLQGVMTENVSVSENLVDMVQHIAAHAQQLQATSEQILQNTKTTVEKSSKINEVAILIKDISEQTNLLGLNAAIEAARVGELGAGFGVVATEVRKLSVNSKKATGDIETALRDVQESIRQMENEITQITTSSQEQATLVGSFTEVIDRLQATGEAMKDITKNIYYYNSQQNKS</sequence>
<dbReference type="Gene3D" id="1.10.287.950">
    <property type="entry name" value="Methyl-accepting chemotaxis protein"/>
    <property type="match status" value="1"/>
</dbReference>
<evidence type="ECO:0000256" key="1">
    <source>
        <dbReference type="ARBA" id="ARBA00023224"/>
    </source>
</evidence>
<evidence type="ECO:0000256" key="2">
    <source>
        <dbReference type="PROSITE-ProRule" id="PRU00284"/>
    </source>
</evidence>
<dbReference type="PANTHER" id="PTHR32089">
    <property type="entry name" value="METHYL-ACCEPTING CHEMOTAXIS PROTEIN MCPB"/>
    <property type="match status" value="1"/>
</dbReference>
<dbReference type="EMBL" id="JBHUGF010000011">
    <property type="protein sequence ID" value="MFD1992232.1"/>
    <property type="molecule type" value="Genomic_DNA"/>
</dbReference>
<reference evidence="5" key="1">
    <citation type="journal article" date="2019" name="Int. J. Syst. Evol. Microbiol.">
        <title>The Global Catalogue of Microorganisms (GCM) 10K type strain sequencing project: providing services to taxonomists for standard genome sequencing and annotation.</title>
        <authorList>
            <consortium name="The Broad Institute Genomics Platform"/>
            <consortium name="The Broad Institute Genome Sequencing Center for Infectious Disease"/>
            <person name="Wu L."/>
            <person name="Ma J."/>
        </authorList>
    </citation>
    <scope>NUCLEOTIDE SEQUENCE [LARGE SCALE GENOMIC DNA]</scope>
    <source>
        <strain evidence="5">CGMCC 1.15067</strain>
    </source>
</reference>
<dbReference type="PROSITE" id="PS50111">
    <property type="entry name" value="CHEMOTAXIS_TRANSDUC_2"/>
    <property type="match status" value="1"/>
</dbReference>
<dbReference type="SMART" id="SM00283">
    <property type="entry name" value="MA"/>
    <property type="match status" value="1"/>
</dbReference>
<dbReference type="Pfam" id="PF00015">
    <property type="entry name" value="MCPsignal"/>
    <property type="match status" value="1"/>
</dbReference>
<dbReference type="InterPro" id="IPR004089">
    <property type="entry name" value="MCPsignal_dom"/>
</dbReference>
<gene>
    <name evidence="4" type="ORF">ACFSGI_19875</name>
</gene>
<proteinExistence type="predicted"/>
<organism evidence="4 5">
    <name type="scientific">Paenibacillus nicotianae</name>
    <dbReference type="NCBI Taxonomy" id="1526551"/>
    <lineage>
        <taxon>Bacteria</taxon>
        <taxon>Bacillati</taxon>
        <taxon>Bacillota</taxon>
        <taxon>Bacilli</taxon>
        <taxon>Bacillales</taxon>
        <taxon>Paenibacillaceae</taxon>
        <taxon>Paenibacillus</taxon>
    </lineage>
</organism>
<feature type="domain" description="Methyl-accepting transducer" evidence="3">
    <location>
        <begin position="126"/>
        <end position="281"/>
    </location>
</feature>
<comment type="caution">
    <text evidence="4">The sequence shown here is derived from an EMBL/GenBank/DDBJ whole genome shotgun (WGS) entry which is preliminary data.</text>
</comment>
<dbReference type="SUPFAM" id="SSF58104">
    <property type="entry name" value="Methyl-accepting chemotaxis protein (MCP) signaling domain"/>
    <property type="match status" value="1"/>
</dbReference>
<keyword evidence="1 2" id="KW-0807">Transducer</keyword>
<name>A0ABW4V1P8_9BACL</name>
<dbReference type="PANTHER" id="PTHR32089:SF112">
    <property type="entry name" value="LYSOZYME-LIKE PROTEIN-RELATED"/>
    <property type="match status" value="1"/>
</dbReference>
<dbReference type="Proteomes" id="UP001597403">
    <property type="component" value="Unassembled WGS sequence"/>
</dbReference>
<evidence type="ECO:0000313" key="4">
    <source>
        <dbReference type="EMBL" id="MFD1992232.1"/>
    </source>
</evidence>
<evidence type="ECO:0000313" key="5">
    <source>
        <dbReference type="Proteomes" id="UP001597403"/>
    </source>
</evidence>
<accession>A0ABW4V1P8</accession>